<gene>
    <name evidence="2" type="ORF">Tco_1090796</name>
</gene>
<feature type="region of interest" description="Disordered" evidence="1">
    <location>
        <begin position="134"/>
        <end position="280"/>
    </location>
</feature>
<feature type="compositionally biased region" description="Acidic residues" evidence="1">
    <location>
        <begin position="200"/>
        <end position="231"/>
    </location>
</feature>
<feature type="compositionally biased region" description="Basic residues" evidence="1">
    <location>
        <begin position="83"/>
        <end position="93"/>
    </location>
</feature>
<evidence type="ECO:0000256" key="1">
    <source>
        <dbReference type="SAM" id="MobiDB-lite"/>
    </source>
</evidence>
<reference evidence="2" key="2">
    <citation type="submission" date="2022-01" db="EMBL/GenBank/DDBJ databases">
        <authorList>
            <person name="Yamashiro T."/>
            <person name="Shiraishi A."/>
            <person name="Satake H."/>
            <person name="Nakayama K."/>
        </authorList>
    </citation>
    <scope>NUCLEOTIDE SEQUENCE</scope>
</reference>
<evidence type="ECO:0000313" key="2">
    <source>
        <dbReference type="EMBL" id="GJT95278.1"/>
    </source>
</evidence>
<feature type="compositionally biased region" description="Acidic residues" evidence="1">
    <location>
        <begin position="239"/>
        <end position="264"/>
    </location>
</feature>
<protein>
    <submittedName>
        <fullName evidence="2">Uncharacterized protein</fullName>
    </submittedName>
</protein>
<keyword evidence="3" id="KW-1185">Reference proteome</keyword>
<feature type="compositionally biased region" description="Basic and acidic residues" evidence="1">
    <location>
        <begin position="265"/>
        <end position="278"/>
    </location>
</feature>
<proteinExistence type="predicted"/>
<dbReference type="EMBL" id="BQNB010020373">
    <property type="protein sequence ID" value="GJT95278.1"/>
    <property type="molecule type" value="Genomic_DNA"/>
</dbReference>
<feature type="region of interest" description="Disordered" evidence="1">
    <location>
        <begin position="56"/>
        <end position="116"/>
    </location>
</feature>
<sequence length="410" mass="44599">MPYPRFTKIIINHFLSLNPFIPKGPSSVLHTIKDDGVISRMKFVRIGGLSRICRGKGSQGKKPFVTPTPASVEVFDESDPKPAKRQTGSRRSRGVVIQDTPNVPNKKSVEHPQKLKGVTLTIEEQFVADTMQALKASRKSSRNKPQAGGLSEGTSITPGVPDESRDALKTSSEGTGSKIGVPDEVKGASEAKANSAIDLGSEEEKEENKDDDEDDRSIDIENTDDDEEIDDEFLHGDEYVCDDVDEEMKDVEDPETGKDDEELTNAEKTEATKGDLEQAGKLPLTSSSLFGSSGFEVPHIQSSSILTVPISVILEPIIISPIPDIPLVTPTTTLPPPSYVTTSTPVLQQTTTPIPIPPITTVALATTTVPDPLPVIAQRVSFLKKDIQELKQVVHSVEFLHQLDPKYHLL</sequence>
<organism evidence="2 3">
    <name type="scientific">Tanacetum coccineum</name>
    <dbReference type="NCBI Taxonomy" id="301880"/>
    <lineage>
        <taxon>Eukaryota</taxon>
        <taxon>Viridiplantae</taxon>
        <taxon>Streptophyta</taxon>
        <taxon>Embryophyta</taxon>
        <taxon>Tracheophyta</taxon>
        <taxon>Spermatophyta</taxon>
        <taxon>Magnoliopsida</taxon>
        <taxon>eudicotyledons</taxon>
        <taxon>Gunneridae</taxon>
        <taxon>Pentapetalae</taxon>
        <taxon>asterids</taxon>
        <taxon>campanulids</taxon>
        <taxon>Asterales</taxon>
        <taxon>Asteraceae</taxon>
        <taxon>Asteroideae</taxon>
        <taxon>Anthemideae</taxon>
        <taxon>Anthemidinae</taxon>
        <taxon>Tanacetum</taxon>
    </lineage>
</organism>
<reference evidence="2" key="1">
    <citation type="journal article" date="2022" name="Int. J. Mol. Sci.">
        <title>Draft Genome of Tanacetum Coccineum: Genomic Comparison of Closely Related Tanacetum-Family Plants.</title>
        <authorList>
            <person name="Yamashiro T."/>
            <person name="Shiraishi A."/>
            <person name="Nakayama K."/>
            <person name="Satake H."/>
        </authorList>
    </citation>
    <scope>NUCLEOTIDE SEQUENCE</scope>
</reference>
<evidence type="ECO:0000313" key="3">
    <source>
        <dbReference type="Proteomes" id="UP001151760"/>
    </source>
</evidence>
<dbReference type="Proteomes" id="UP001151760">
    <property type="component" value="Unassembled WGS sequence"/>
</dbReference>
<name>A0ABQ5I5D0_9ASTR</name>
<accession>A0ABQ5I5D0</accession>
<comment type="caution">
    <text evidence="2">The sequence shown here is derived from an EMBL/GenBank/DDBJ whole genome shotgun (WGS) entry which is preliminary data.</text>
</comment>